<dbReference type="GO" id="GO:0031419">
    <property type="term" value="F:cobalamin binding"/>
    <property type="evidence" value="ECO:0007669"/>
    <property type="project" value="UniProtKB-KW"/>
</dbReference>
<evidence type="ECO:0000256" key="4">
    <source>
        <dbReference type="ARBA" id="ARBA00022634"/>
    </source>
</evidence>
<dbReference type="SUPFAM" id="SSF51998">
    <property type="entry name" value="PFL-like glycyl radical enzymes"/>
    <property type="match status" value="1"/>
</dbReference>
<dbReference type="InterPro" id="IPR013509">
    <property type="entry name" value="RNR_lsu_N"/>
</dbReference>
<evidence type="ECO:0000259" key="14">
    <source>
        <dbReference type="PROSITE" id="PS51161"/>
    </source>
</evidence>
<keyword evidence="3 13" id="KW-0846">Cobalamin</keyword>
<dbReference type="PROSITE" id="PS50007">
    <property type="entry name" value="PIPLC_X_DOMAIN"/>
    <property type="match status" value="1"/>
</dbReference>
<proteinExistence type="inferred from homology"/>
<dbReference type="InterPro" id="IPR013344">
    <property type="entry name" value="RNR_NrdJ/NrdZ"/>
</dbReference>
<organism evidence="15 16">
    <name type="scientific">Candidatus Komeilibacteria bacterium CG11_big_fil_rev_8_21_14_0_20_36_20</name>
    <dbReference type="NCBI Taxonomy" id="1974477"/>
    <lineage>
        <taxon>Bacteria</taxon>
        <taxon>Candidatus Komeiliibacteriota</taxon>
    </lineage>
</organism>
<keyword evidence="7 13" id="KW-0560">Oxidoreductase</keyword>
<name>A0A2H0NC87_9BACT</name>
<dbReference type="PRINTS" id="PR01183">
    <property type="entry name" value="RIBORDTASEM1"/>
</dbReference>
<dbReference type="GO" id="GO:0071897">
    <property type="term" value="P:DNA biosynthetic process"/>
    <property type="evidence" value="ECO:0007669"/>
    <property type="project" value="UniProtKB-KW"/>
</dbReference>
<evidence type="ECO:0000256" key="6">
    <source>
        <dbReference type="ARBA" id="ARBA00022840"/>
    </source>
</evidence>
<feature type="domain" description="ATP-cone" evidence="14">
    <location>
        <begin position="4"/>
        <end position="102"/>
    </location>
</feature>
<evidence type="ECO:0000313" key="15">
    <source>
        <dbReference type="EMBL" id="PIR06503.1"/>
    </source>
</evidence>
<dbReference type="Proteomes" id="UP000230564">
    <property type="component" value="Unassembled WGS sequence"/>
</dbReference>
<dbReference type="GO" id="GO:0009263">
    <property type="term" value="P:deoxyribonucleotide biosynthetic process"/>
    <property type="evidence" value="ECO:0007669"/>
    <property type="project" value="UniProtKB-KW"/>
</dbReference>
<protein>
    <recommendedName>
        <fullName evidence="13">Vitamin B12-dependent ribonucleotide reductase</fullName>
        <ecNumber evidence="13">1.17.4.1</ecNumber>
    </recommendedName>
</protein>
<dbReference type="CDD" id="cd02888">
    <property type="entry name" value="RNR_II_dimer"/>
    <property type="match status" value="1"/>
</dbReference>
<keyword evidence="4 13" id="KW-0237">DNA synthesis</keyword>
<accession>A0A2H0NC87</accession>
<keyword evidence="9" id="KW-1015">Disulfide bond</keyword>
<dbReference type="GO" id="GO:0004748">
    <property type="term" value="F:ribonucleoside-diphosphate reductase activity, thioredoxin disulfide as acceptor"/>
    <property type="evidence" value="ECO:0007669"/>
    <property type="project" value="UniProtKB-EC"/>
</dbReference>
<dbReference type="EC" id="1.17.4.1" evidence="13"/>
<comment type="caution">
    <text evidence="15">The sequence shown here is derived from an EMBL/GenBank/DDBJ whole genome shotgun (WGS) entry which is preliminary data.</text>
</comment>
<dbReference type="PROSITE" id="PS51161">
    <property type="entry name" value="ATP_CONE"/>
    <property type="match status" value="2"/>
</dbReference>
<dbReference type="NCBIfam" id="TIGR02504">
    <property type="entry name" value="NrdJ_Z"/>
    <property type="match status" value="1"/>
</dbReference>
<evidence type="ECO:0000256" key="2">
    <source>
        <dbReference type="ARBA" id="ARBA00007405"/>
    </source>
</evidence>
<dbReference type="Pfam" id="PF00317">
    <property type="entry name" value="Ribonuc_red_lgN"/>
    <property type="match status" value="1"/>
</dbReference>
<evidence type="ECO:0000256" key="12">
    <source>
        <dbReference type="PROSITE-ProRule" id="PRU00492"/>
    </source>
</evidence>
<dbReference type="Pfam" id="PF03477">
    <property type="entry name" value="ATP-cone"/>
    <property type="match status" value="2"/>
</dbReference>
<dbReference type="AlphaFoldDB" id="A0A2H0NC87"/>
<dbReference type="PANTHER" id="PTHR43371">
    <property type="entry name" value="VITAMIN B12-DEPENDENT RIBONUCLEOTIDE REDUCTASE"/>
    <property type="match status" value="1"/>
</dbReference>
<dbReference type="InterPro" id="IPR000788">
    <property type="entry name" value="RNR_lg_C"/>
</dbReference>
<dbReference type="InterPro" id="IPR005144">
    <property type="entry name" value="ATP-cone_dom"/>
</dbReference>
<dbReference type="GO" id="GO:0005524">
    <property type="term" value="F:ATP binding"/>
    <property type="evidence" value="ECO:0007669"/>
    <property type="project" value="UniProtKB-UniRule"/>
</dbReference>
<evidence type="ECO:0000256" key="5">
    <source>
        <dbReference type="ARBA" id="ARBA00022741"/>
    </source>
</evidence>
<sequence length="998" mass="113473">MQAWPIKKRNETIEDFNQEKINSSLKQAITAAGIKDNPLSEKLTDEVVKYLEATYPIEQTITSDDIRSAINIVLLENDLPQVAKIYFKMRGSKINEQQKIFAGTKKIKKRDGTIVDFDKNKIFNVVLKAGSATQEFDELEAKKLTDIVSSVLEHKFDQKNIPTVEQIQDIIEIILIQANWARTAKAFIIYREERKRTRLAKDKETISPEVKKLEEANIFLSPQARHILNNSTQFDELGRIIFLDRYSIKDKKETIGLGDLVIVISKEDRKYPKKDLGIVKQILQDGKVILYMITGIYADDSNGHTFEQDLYKCDKPRESIRDAHRRIAKAVASVERTDEEREKYFELFLDQLRQQHIQPGGRIMTGANIDQHGNYTSNLTLFNCYVLPSPADSRRGIIKETLYQMVEVMSRGGGVGLSLSALRPRYAYVKGVHGKSSGSVSWGGLFSYVTGLIEQGGSRRGALMLTQWDWHPDIIEFISAKSKAGQIENANISVLISDDFMEAIKKDEYWNLEFPDYENPAYNDIYNNVWNGDIKAWKKAGYPTKVYKTIKARKLWHKIISYAHASAEPGIIFMDRYNKISNSYYFNQIICTNPCGEQGLPGWGVCNLGHLYLGSFAKQIGEDEIGPLYEMDWDELKKSARILTRFLDNVIDLTPYHFQENEDNQKNERRIGGGTLGLGELLIKLRLHYGSEKSLDFIEKIYQTITVEMYLESSNLAQEKGAFPKFETTKFLESGFMQNMPEEVRQKIKINGIRNVTLTTQAPTGTVGSMLSTSTGIEPYYAFKFFRQSRLGFHEVFIPLAEKYRKNGHLPDFFVSAMILTPLDHIKVQATVQKWTDSSISKTANAPADFSVEQTAELYEQAYGLGCKGVTIYRDNSRTEQVLSIDAKTEEKNLAYNGETKKDKIVIATAKELNKKYAVEVEKTPAVTNIPPNKIKIEINEMQNPKKHQELNHEINNNLYGARVGKVCPQCKQGTMIKVGGCTECSKQCGFKGSCDLK</sequence>
<dbReference type="Pfam" id="PF02867">
    <property type="entry name" value="Ribonuc_red_lgC"/>
    <property type="match status" value="1"/>
</dbReference>
<comment type="similarity">
    <text evidence="2 13">Belongs to the ribonucleoside diphosphate reductase class-2 family.</text>
</comment>
<keyword evidence="5 12" id="KW-0547">Nucleotide-binding</keyword>
<evidence type="ECO:0000256" key="10">
    <source>
        <dbReference type="ARBA" id="ARBA00023285"/>
    </source>
</evidence>
<evidence type="ECO:0000256" key="3">
    <source>
        <dbReference type="ARBA" id="ARBA00022628"/>
    </source>
</evidence>
<keyword evidence="6 12" id="KW-0067">ATP-binding</keyword>
<keyword evidence="10 13" id="KW-0170">Cobalt</keyword>
<comment type="function">
    <text evidence="13">Catalyzes the reduction of ribonucleotides to deoxyribonucleotides. May function to provide a pool of deoxyribonucleotide precursors for DNA repair during oxygen limitation and/or for immediate growth after restoration of oxygen.</text>
</comment>
<comment type="cofactor">
    <cofactor evidence="1 13">
        <name>adenosylcob(III)alamin</name>
        <dbReference type="ChEBI" id="CHEBI:18408"/>
    </cofactor>
</comment>
<comment type="catalytic activity">
    <reaction evidence="11 13">
        <text>a 2'-deoxyribonucleoside 5'-diphosphate + [thioredoxin]-disulfide + H2O = a ribonucleoside 5'-diphosphate + [thioredoxin]-dithiol</text>
        <dbReference type="Rhea" id="RHEA:23252"/>
        <dbReference type="Rhea" id="RHEA-COMP:10698"/>
        <dbReference type="Rhea" id="RHEA-COMP:10700"/>
        <dbReference type="ChEBI" id="CHEBI:15377"/>
        <dbReference type="ChEBI" id="CHEBI:29950"/>
        <dbReference type="ChEBI" id="CHEBI:50058"/>
        <dbReference type="ChEBI" id="CHEBI:57930"/>
        <dbReference type="ChEBI" id="CHEBI:73316"/>
        <dbReference type="EC" id="1.17.4.1"/>
    </reaction>
</comment>
<dbReference type="EMBL" id="PCWQ01000012">
    <property type="protein sequence ID" value="PIR06503.1"/>
    <property type="molecule type" value="Genomic_DNA"/>
</dbReference>
<evidence type="ECO:0000256" key="7">
    <source>
        <dbReference type="ARBA" id="ARBA00023002"/>
    </source>
</evidence>
<keyword evidence="8" id="KW-0215">Deoxyribonucleotide synthesis</keyword>
<gene>
    <name evidence="15" type="ORF">COV55_03100</name>
</gene>
<evidence type="ECO:0000256" key="1">
    <source>
        <dbReference type="ARBA" id="ARBA00001922"/>
    </source>
</evidence>
<evidence type="ECO:0000256" key="11">
    <source>
        <dbReference type="ARBA" id="ARBA00047754"/>
    </source>
</evidence>
<dbReference type="InterPro" id="IPR050862">
    <property type="entry name" value="RdRp_reductase_class-2"/>
</dbReference>
<feature type="domain" description="ATP-cone" evidence="14">
    <location>
        <begin position="105"/>
        <end position="198"/>
    </location>
</feature>
<evidence type="ECO:0000313" key="16">
    <source>
        <dbReference type="Proteomes" id="UP000230564"/>
    </source>
</evidence>
<reference evidence="15 16" key="1">
    <citation type="submission" date="2017-09" db="EMBL/GenBank/DDBJ databases">
        <title>Depth-based differentiation of microbial function through sediment-hosted aquifers and enrichment of novel symbionts in the deep terrestrial subsurface.</title>
        <authorList>
            <person name="Probst A.J."/>
            <person name="Ladd B."/>
            <person name="Jarett J.K."/>
            <person name="Geller-Mcgrath D.E."/>
            <person name="Sieber C.M."/>
            <person name="Emerson J.B."/>
            <person name="Anantharaman K."/>
            <person name="Thomas B.C."/>
            <person name="Malmstrom R."/>
            <person name="Stieglmeier M."/>
            <person name="Klingl A."/>
            <person name="Woyke T."/>
            <person name="Ryan C.M."/>
            <person name="Banfield J.F."/>
        </authorList>
    </citation>
    <scope>NUCLEOTIDE SEQUENCE [LARGE SCALE GENOMIC DNA]</scope>
    <source>
        <strain evidence="15">CG11_big_fil_rev_8_21_14_0_20_36_20</strain>
    </source>
</reference>
<evidence type="ECO:0000256" key="8">
    <source>
        <dbReference type="ARBA" id="ARBA00023116"/>
    </source>
</evidence>
<evidence type="ECO:0000256" key="13">
    <source>
        <dbReference type="RuleBase" id="RU364064"/>
    </source>
</evidence>
<evidence type="ECO:0000256" key="9">
    <source>
        <dbReference type="ARBA" id="ARBA00023157"/>
    </source>
</evidence>
<dbReference type="PANTHER" id="PTHR43371:SF1">
    <property type="entry name" value="RIBONUCLEOSIDE-DIPHOSPHATE REDUCTASE"/>
    <property type="match status" value="1"/>
</dbReference>
<dbReference type="Gene3D" id="3.20.70.20">
    <property type="match status" value="1"/>
</dbReference>